<comment type="caution">
    <text evidence="1">The sequence shown here is derived from an EMBL/GenBank/DDBJ whole genome shotgun (WGS) entry which is preliminary data.</text>
</comment>
<gene>
    <name evidence="1" type="ORF">PMACD_LOCUS7527</name>
</gene>
<accession>A0A821SBA6</accession>
<reference evidence="1" key="1">
    <citation type="submission" date="2021-02" db="EMBL/GenBank/DDBJ databases">
        <authorList>
            <person name="Steward A R."/>
        </authorList>
    </citation>
    <scope>NUCLEOTIDE SEQUENCE</scope>
</reference>
<name>A0A821SBA6_9NEOP</name>
<dbReference type="Proteomes" id="UP000663880">
    <property type="component" value="Unassembled WGS sequence"/>
</dbReference>
<dbReference type="AlphaFoldDB" id="A0A821SBA6"/>
<proteinExistence type="predicted"/>
<evidence type="ECO:0000313" key="1">
    <source>
        <dbReference type="EMBL" id="CAF4856527.1"/>
    </source>
</evidence>
<sequence>MGLPNKTREDRRSLCQGNPGALSGAVSLNLGKNYASKKEVTLYKADHVPYPPATEAPVAIHGNRDRCALLREKRRSPPRPGAPYPIAKLKTKDSVFFIVIVFDSFTLIDVAGDLTMKPKLTVVKCDLLNWPGWTE</sequence>
<keyword evidence="2" id="KW-1185">Reference proteome</keyword>
<organism evidence="1 2">
    <name type="scientific">Pieris macdunnoughi</name>
    <dbReference type="NCBI Taxonomy" id="345717"/>
    <lineage>
        <taxon>Eukaryota</taxon>
        <taxon>Metazoa</taxon>
        <taxon>Ecdysozoa</taxon>
        <taxon>Arthropoda</taxon>
        <taxon>Hexapoda</taxon>
        <taxon>Insecta</taxon>
        <taxon>Pterygota</taxon>
        <taxon>Neoptera</taxon>
        <taxon>Endopterygota</taxon>
        <taxon>Lepidoptera</taxon>
        <taxon>Glossata</taxon>
        <taxon>Ditrysia</taxon>
        <taxon>Papilionoidea</taxon>
        <taxon>Pieridae</taxon>
        <taxon>Pierinae</taxon>
        <taxon>Pieris</taxon>
    </lineage>
</organism>
<evidence type="ECO:0000313" key="2">
    <source>
        <dbReference type="Proteomes" id="UP000663880"/>
    </source>
</evidence>
<protein>
    <submittedName>
        <fullName evidence="1">Uncharacterized protein</fullName>
    </submittedName>
</protein>
<dbReference type="EMBL" id="CAJOBZ010000018">
    <property type="protein sequence ID" value="CAF4856527.1"/>
    <property type="molecule type" value="Genomic_DNA"/>
</dbReference>